<dbReference type="Proteomes" id="UP000293342">
    <property type="component" value="Unassembled WGS sequence"/>
</dbReference>
<dbReference type="AlphaFoldDB" id="A0A4R0IYL1"/>
<dbReference type="PROSITE" id="PS50005">
    <property type="entry name" value="TPR"/>
    <property type="match status" value="1"/>
</dbReference>
<feature type="compositionally biased region" description="Basic residues" evidence="2">
    <location>
        <begin position="630"/>
        <end position="639"/>
    </location>
</feature>
<evidence type="ECO:0000256" key="1">
    <source>
        <dbReference type="PROSITE-ProRule" id="PRU00339"/>
    </source>
</evidence>
<feature type="repeat" description="TPR" evidence="1">
    <location>
        <begin position="203"/>
        <end position="236"/>
    </location>
</feature>
<reference evidence="3 4" key="1">
    <citation type="submission" date="2019-02" db="EMBL/GenBank/DDBJ databases">
        <title>Kribbella capetownensis sp. nov. and Kribbella speibonae sp. nov., isolated from soil.</title>
        <authorList>
            <person name="Curtis S.M."/>
            <person name="Norton I."/>
            <person name="Everest G.J."/>
            <person name="Meyers P.R."/>
        </authorList>
    </citation>
    <scope>NUCLEOTIDE SEQUENCE [LARGE SCALE GENOMIC DNA]</scope>
    <source>
        <strain evidence="3 4">YM53</strain>
    </source>
</reference>
<dbReference type="RefSeq" id="WP_131518926.1">
    <property type="nucleotide sequence ID" value="NZ_SJKD01000014.1"/>
</dbReference>
<dbReference type="Gene3D" id="1.25.40.10">
    <property type="entry name" value="Tetratricopeptide repeat domain"/>
    <property type="match status" value="1"/>
</dbReference>
<dbReference type="InterPro" id="IPR011990">
    <property type="entry name" value="TPR-like_helical_dom_sf"/>
</dbReference>
<name>A0A4R0IYL1_9ACTN</name>
<dbReference type="Pfam" id="PF14559">
    <property type="entry name" value="TPR_19"/>
    <property type="match status" value="1"/>
</dbReference>
<evidence type="ECO:0000313" key="4">
    <source>
        <dbReference type="Proteomes" id="UP000293342"/>
    </source>
</evidence>
<evidence type="ECO:0000313" key="3">
    <source>
        <dbReference type="EMBL" id="TCC39143.1"/>
    </source>
</evidence>
<proteinExistence type="predicted"/>
<dbReference type="OrthoDB" id="2493140at2"/>
<feature type="region of interest" description="Disordered" evidence="2">
    <location>
        <begin position="598"/>
        <end position="639"/>
    </location>
</feature>
<protein>
    <submittedName>
        <fullName evidence="3">Tetratricopeptide repeat protein</fullName>
    </submittedName>
</protein>
<dbReference type="EMBL" id="SJKD01000014">
    <property type="protein sequence ID" value="TCC39143.1"/>
    <property type="molecule type" value="Genomic_DNA"/>
</dbReference>
<gene>
    <name evidence="3" type="ORF">E0H75_39880</name>
</gene>
<dbReference type="InterPro" id="IPR019734">
    <property type="entry name" value="TPR_rpt"/>
</dbReference>
<comment type="caution">
    <text evidence="3">The sequence shown here is derived from an EMBL/GenBank/DDBJ whole genome shotgun (WGS) entry which is preliminary data.</text>
</comment>
<dbReference type="SUPFAM" id="SSF48452">
    <property type="entry name" value="TPR-like"/>
    <property type="match status" value="1"/>
</dbReference>
<sequence>MSEGVGDPRLAAEGELSLARLALDDNEVGHAADHVANALATAPSLPDAHAVLAMLLSHPDGGVDLWTVDGEVYVGTALARAHALAFHGEYAEALSLLVSVQGYEPGMAWADVPWVLDSELAAKLDPAELLNVFVQLLKAVPDPCPEELAPGFAPYVQLVRSLVAVHADSGNLLWLASVLTRRLGLLDEATSYAIESERVEPTDRAAIAVGYALRSQGRTDEALAAFERALRYQPGNVAVYADIAGMLGDAGRLDEGISWAERSLAIDPVHDCSLVERHSLLFRRDGAVDDLVAIADLLRLAEPGSHEKQHAAELSDRSRQVWLAGIPDPTEAVINVLDQLLAAEAVSAGGASLTVSALEPPSAFLAFGLAVPGSEVTVSEILPPDPRLPVSLRGSQCRPIETVVWQYDGSVSRPAVAPPGAEGAAAIARVADFGESSGVRARSGWVSVPAAYDHAVLLASTPLEDLLGVLVHPPASPTGAAGDWPGWIRAVQTWACLGIAHHRTDESWVESVRRQVLADLAYGPEDWITESALFALATTAWVDPSARADVAELMGWRLLAAVEAQRERPVTILGSLATVTLATPGLNPDVAALARDILTADDDAPEDQPAGPSAEQPAGRPVERPVEVPKKRRGIFRRR</sequence>
<evidence type="ECO:0000256" key="2">
    <source>
        <dbReference type="SAM" id="MobiDB-lite"/>
    </source>
</evidence>
<accession>A0A4R0IYL1</accession>
<dbReference type="SMART" id="SM00028">
    <property type="entry name" value="TPR"/>
    <property type="match status" value="2"/>
</dbReference>
<organism evidence="3 4">
    <name type="scientific">Kribbella capetownensis</name>
    <dbReference type="NCBI Taxonomy" id="1572659"/>
    <lineage>
        <taxon>Bacteria</taxon>
        <taxon>Bacillati</taxon>
        <taxon>Actinomycetota</taxon>
        <taxon>Actinomycetes</taxon>
        <taxon>Propionibacteriales</taxon>
        <taxon>Kribbellaceae</taxon>
        <taxon>Kribbella</taxon>
    </lineage>
</organism>
<keyword evidence="1" id="KW-0802">TPR repeat</keyword>
<keyword evidence="4" id="KW-1185">Reference proteome</keyword>